<feature type="region of interest" description="Disordered" evidence="1">
    <location>
        <begin position="69"/>
        <end position="116"/>
    </location>
</feature>
<dbReference type="RefSeq" id="XP_029232902.1">
    <property type="nucleotide sequence ID" value="XM_029367029.1"/>
</dbReference>
<evidence type="ECO:0000313" key="2">
    <source>
        <dbReference type="EMBL" id="RNF27696.1"/>
    </source>
</evidence>
<evidence type="ECO:0000313" key="3">
    <source>
        <dbReference type="Proteomes" id="UP000284403"/>
    </source>
</evidence>
<keyword evidence="3" id="KW-1185">Reference proteome</keyword>
<dbReference type="GeneID" id="40313691"/>
<accession>A0A422QCS5</accession>
<organism evidence="2 3">
    <name type="scientific">Trypanosoma conorhini</name>
    <dbReference type="NCBI Taxonomy" id="83891"/>
    <lineage>
        <taxon>Eukaryota</taxon>
        <taxon>Discoba</taxon>
        <taxon>Euglenozoa</taxon>
        <taxon>Kinetoplastea</taxon>
        <taxon>Metakinetoplastina</taxon>
        <taxon>Trypanosomatida</taxon>
        <taxon>Trypanosomatidae</taxon>
        <taxon>Trypanosoma</taxon>
    </lineage>
</organism>
<name>A0A422QCS5_9TRYP</name>
<evidence type="ECO:0000256" key="1">
    <source>
        <dbReference type="SAM" id="MobiDB-lite"/>
    </source>
</evidence>
<proteinExistence type="predicted"/>
<sequence length="116" mass="12247">MGTSKKDEAAFSPLTLPQRIPRGCVHDSGFAPNAFGGFTAQREKSSGTSRIHTSYPFSFLLLPSCPPCDAASGGHSTSARNAGSFAACSPSRSATRVGPRRSRLRGKSGREEETTQ</sequence>
<dbReference type="EMBL" id="MKKU01000001">
    <property type="protein sequence ID" value="RNF27696.1"/>
    <property type="molecule type" value="Genomic_DNA"/>
</dbReference>
<reference evidence="2 3" key="1">
    <citation type="journal article" date="2018" name="BMC Genomics">
        <title>Genomic comparison of Trypanosoma conorhini and Trypanosoma rangeli to Trypanosoma cruzi strains of high and low virulence.</title>
        <authorList>
            <person name="Bradwell K.R."/>
            <person name="Koparde V.N."/>
            <person name="Matveyev A.V."/>
            <person name="Serrano M.G."/>
            <person name="Alves J.M."/>
            <person name="Parikh H."/>
            <person name="Huang B."/>
            <person name="Lee V."/>
            <person name="Espinosa-Alvarez O."/>
            <person name="Ortiz P.A."/>
            <person name="Costa-Martins A.G."/>
            <person name="Teixeira M.M."/>
            <person name="Buck G.A."/>
        </authorList>
    </citation>
    <scope>NUCLEOTIDE SEQUENCE [LARGE SCALE GENOMIC DNA]</scope>
    <source>
        <strain evidence="2 3">025E</strain>
    </source>
</reference>
<feature type="compositionally biased region" description="Basic residues" evidence="1">
    <location>
        <begin position="98"/>
        <end position="107"/>
    </location>
</feature>
<comment type="caution">
    <text evidence="2">The sequence shown here is derived from an EMBL/GenBank/DDBJ whole genome shotgun (WGS) entry which is preliminary data.</text>
</comment>
<protein>
    <submittedName>
        <fullName evidence="2">Uncharacterized protein</fullName>
    </submittedName>
</protein>
<gene>
    <name evidence="2" type="ORF">Tco025E_00080</name>
</gene>
<dbReference type="Proteomes" id="UP000284403">
    <property type="component" value="Unassembled WGS sequence"/>
</dbReference>
<dbReference type="AlphaFoldDB" id="A0A422QCS5"/>